<keyword evidence="7" id="KW-0255">Endonuclease</keyword>
<evidence type="ECO:0000256" key="3">
    <source>
        <dbReference type="ARBA" id="ARBA00022763"/>
    </source>
</evidence>
<keyword evidence="2 7" id="KW-0479">Metal-binding</keyword>
<evidence type="ECO:0000256" key="6">
    <source>
        <dbReference type="ARBA" id="ARBA00023204"/>
    </source>
</evidence>
<comment type="caution">
    <text evidence="9">The sequence shown here is derived from an EMBL/GenBank/DDBJ whole genome shotgun (WGS) entry which is preliminary data.</text>
</comment>
<dbReference type="EC" id="3.1.21.2" evidence="7"/>
<proteinExistence type="inferred from homology"/>
<dbReference type="GO" id="GO:0003906">
    <property type="term" value="F:DNA-(apurinic or apyrimidinic site) endonuclease activity"/>
    <property type="evidence" value="ECO:0007669"/>
    <property type="project" value="TreeGrafter"/>
</dbReference>
<reference evidence="9" key="1">
    <citation type="journal article" date="2020" name="mSystems">
        <title>Genome- and Community-Level Interaction Insights into Carbon Utilization and Element Cycling Functions of Hydrothermarchaeota in Hydrothermal Sediment.</title>
        <authorList>
            <person name="Zhou Z."/>
            <person name="Liu Y."/>
            <person name="Xu W."/>
            <person name="Pan J."/>
            <person name="Luo Z.H."/>
            <person name="Li M."/>
        </authorList>
    </citation>
    <scope>NUCLEOTIDE SEQUENCE [LARGE SCALE GENOMIC DNA]</scope>
    <source>
        <strain evidence="9">SpSt-902</strain>
    </source>
</reference>
<dbReference type="GO" id="GO:0006284">
    <property type="term" value="P:base-excision repair"/>
    <property type="evidence" value="ECO:0007669"/>
    <property type="project" value="TreeGrafter"/>
</dbReference>
<name>A0A7C3LS32_9BACT</name>
<dbReference type="PANTHER" id="PTHR21445:SF0">
    <property type="entry name" value="APURINIC-APYRIMIDINIC ENDONUCLEASE"/>
    <property type="match status" value="1"/>
</dbReference>
<dbReference type="InterPro" id="IPR013022">
    <property type="entry name" value="Xyl_isomerase-like_TIM-brl"/>
</dbReference>
<feature type="binding site" evidence="7">
    <location>
        <position position="201"/>
    </location>
    <ligand>
        <name>Zn(2+)</name>
        <dbReference type="ChEBI" id="CHEBI:29105"/>
        <label>2</label>
    </ligand>
</feature>
<dbReference type="CDD" id="cd00019">
    <property type="entry name" value="AP2Ec"/>
    <property type="match status" value="1"/>
</dbReference>
<feature type="binding site" evidence="7">
    <location>
        <position position="235"/>
    </location>
    <ligand>
        <name>Zn(2+)</name>
        <dbReference type="ChEBI" id="CHEBI:29105"/>
        <label>2</label>
    </ligand>
</feature>
<comment type="cofactor">
    <cofactor evidence="7">
        <name>Zn(2+)</name>
        <dbReference type="ChEBI" id="CHEBI:29105"/>
    </cofactor>
    <text evidence="7">Binds 3 Zn(2+) ions.</text>
</comment>
<evidence type="ECO:0000313" key="9">
    <source>
        <dbReference type="EMBL" id="HFT92419.1"/>
    </source>
</evidence>
<evidence type="ECO:0000256" key="2">
    <source>
        <dbReference type="ARBA" id="ARBA00022723"/>
    </source>
</evidence>
<dbReference type="GO" id="GO:0008081">
    <property type="term" value="F:phosphoric diester hydrolase activity"/>
    <property type="evidence" value="ECO:0007669"/>
    <property type="project" value="TreeGrafter"/>
</dbReference>
<dbReference type="PANTHER" id="PTHR21445">
    <property type="entry name" value="ENDONUCLEASE IV ENDODEOXYRIBONUCLEASE IV"/>
    <property type="match status" value="1"/>
</dbReference>
<dbReference type="SUPFAM" id="SSF51658">
    <property type="entry name" value="Xylose isomerase-like"/>
    <property type="match status" value="1"/>
</dbReference>
<sequence length="362" mass="39444">MFLPGTRSPRPFWRIRLRPISGVSFEASAGPLESARFFFAISGSPEVLGVTFPARSESLRLGTHVSIRGGLPVALDRGESLGCGAIQIFSHSSRTWTAPVVAPEEISHFLDRHRHSSVGPVLVHASYLINTATADPEKREKSAESLRNDWILANRLGVYGLVLHPGSSAGQSEDAALERSAEMIREVISAPVEGETLLLLENTAGGGKTMGRNPREMERLLDCLDRSDKVAICLDSCHLLASGAEIRTPKGYEEVVSAWQAASGRGGVRAWHLNDALFEKGSGRDRHAHIGTGTVGLWFFWNLLHDPRFAGLPMVLETPKGEETDKEDRANLSLLGRLAALDDFRPDDPDVLSLLEELEAMA</sequence>
<dbReference type="GO" id="GO:0008270">
    <property type="term" value="F:zinc ion binding"/>
    <property type="evidence" value="ECO:0007669"/>
    <property type="project" value="UniProtKB-UniRule"/>
</dbReference>
<accession>A0A7C3LS32</accession>
<dbReference type="PROSITE" id="PS00731">
    <property type="entry name" value="AP_NUCLEASE_F2_3"/>
    <property type="match status" value="1"/>
</dbReference>
<dbReference type="SMART" id="SM00518">
    <property type="entry name" value="AP2Ec"/>
    <property type="match status" value="1"/>
</dbReference>
<feature type="binding site" evidence="7">
    <location>
        <position position="272"/>
    </location>
    <ligand>
        <name>Zn(2+)</name>
        <dbReference type="ChEBI" id="CHEBI:29105"/>
        <label>2</label>
    </ligand>
</feature>
<keyword evidence="6 7" id="KW-0234">DNA repair</keyword>
<protein>
    <recommendedName>
        <fullName evidence="7">Probable endonuclease 4</fullName>
        <ecNumber evidence="7">3.1.21.2</ecNumber>
    </recommendedName>
    <alternativeName>
        <fullName evidence="7">Endodeoxyribonuclease IV</fullName>
    </alternativeName>
    <alternativeName>
        <fullName evidence="7">Endonuclease IV</fullName>
    </alternativeName>
</protein>
<evidence type="ECO:0000256" key="1">
    <source>
        <dbReference type="ARBA" id="ARBA00005340"/>
    </source>
</evidence>
<feature type="binding site" evidence="7">
    <location>
        <position position="164"/>
    </location>
    <ligand>
        <name>Zn(2+)</name>
        <dbReference type="ChEBI" id="CHEBI:29105"/>
        <label>1</label>
    </ligand>
</feature>
<feature type="binding site" evidence="7">
    <location>
        <position position="238"/>
    </location>
    <ligand>
        <name>Zn(2+)</name>
        <dbReference type="ChEBI" id="CHEBI:29105"/>
        <label>3</label>
    </ligand>
</feature>
<gene>
    <name evidence="7" type="primary">nfo</name>
    <name evidence="9" type="ORF">ENX03_00485</name>
</gene>
<comment type="similarity">
    <text evidence="1 7">Belongs to the AP endonuclease 2 family.</text>
</comment>
<comment type="function">
    <text evidence="7">Endonuclease IV plays a role in DNA repair. It cleaves phosphodiester bonds at apurinic or apyrimidinic (AP) sites, generating a 3'-hydroxyl group and a 5'-terminal sugar phosphate.</text>
</comment>
<dbReference type="InterPro" id="IPR036237">
    <property type="entry name" value="Xyl_isomerase-like_sf"/>
</dbReference>
<organism evidence="9">
    <name type="scientific">Leptospirillum ferriphilum</name>
    <dbReference type="NCBI Taxonomy" id="178606"/>
    <lineage>
        <taxon>Bacteria</taxon>
        <taxon>Pseudomonadati</taxon>
        <taxon>Nitrospirota</taxon>
        <taxon>Nitrospiria</taxon>
        <taxon>Nitrospirales</taxon>
        <taxon>Nitrospiraceae</taxon>
        <taxon>Leptospirillum</taxon>
    </lineage>
</organism>
<dbReference type="GO" id="GO:0008833">
    <property type="term" value="F:deoxyribonuclease IV (phage-T4-induced) activity"/>
    <property type="evidence" value="ECO:0007669"/>
    <property type="project" value="UniProtKB-UniRule"/>
</dbReference>
<keyword evidence="4 7" id="KW-0378">Hydrolase</keyword>
<dbReference type="Pfam" id="PF01261">
    <property type="entry name" value="AP_endonuc_2"/>
    <property type="match status" value="1"/>
</dbReference>
<feature type="domain" description="Xylose isomerase-like TIM barrel" evidence="8">
    <location>
        <begin position="78"/>
        <end position="327"/>
    </location>
</feature>
<feature type="binding site" evidence="7">
    <location>
        <position position="317"/>
    </location>
    <ligand>
        <name>Zn(2+)</name>
        <dbReference type="ChEBI" id="CHEBI:29105"/>
        <label>2</label>
    </ligand>
</feature>
<dbReference type="EMBL" id="DTMM01000008">
    <property type="protein sequence ID" value="HFT92419.1"/>
    <property type="molecule type" value="Genomic_DNA"/>
</dbReference>
<dbReference type="HAMAP" id="MF_00152">
    <property type="entry name" value="Nfo"/>
    <property type="match status" value="1"/>
</dbReference>
<feature type="binding site" evidence="7">
    <location>
        <position position="201"/>
    </location>
    <ligand>
        <name>Zn(2+)</name>
        <dbReference type="ChEBI" id="CHEBI:29105"/>
        <label>1</label>
    </ligand>
</feature>
<dbReference type="PROSITE" id="PS51432">
    <property type="entry name" value="AP_NUCLEASE_F2_4"/>
    <property type="match status" value="1"/>
</dbReference>
<keyword evidence="3 7" id="KW-0227">DNA damage</keyword>
<keyword evidence="5 7" id="KW-0862">Zinc</keyword>
<comment type="catalytic activity">
    <reaction evidence="7">
        <text>Endonucleolytic cleavage to 5'-phosphooligonucleotide end-products.</text>
        <dbReference type="EC" id="3.1.21.2"/>
    </reaction>
</comment>
<evidence type="ECO:0000256" key="5">
    <source>
        <dbReference type="ARBA" id="ARBA00022833"/>
    </source>
</evidence>
<dbReference type="NCBIfam" id="TIGR00587">
    <property type="entry name" value="nfo"/>
    <property type="match status" value="1"/>
</dbReference>
<evidence type="ECO:0000256" key="4">
    <source>
        <dbReference type="ARBA" id="ARBA00022801"/>
    </source>
</evidence>
<feature type="binding site" evidence="7">
    <location>
        <position position="124"/>
    </location>
    <ligand>
        <name>Zn(2+)</name>
        <dbReference type="ChEBI" id="CHEBI:29105"/>
        <label>1</label>
    </ligand>
</feature>
<keyword evidence="7" id="KW-0540">Nuclease</keyword>
<feature type="binding site" evidence="7">
    <location>
        <position position="285"/>
    </location>
    <ligand>
        <name>Zn(2+)</name>
        <dbReference type="ChEBI" id="CHEBI:29105"/>
        <label>3</label>
    </ligand>
</feature>
<feature type="binding site" evidence="7">
    <location>
        <position position="287"/>
    </location>
    <ligand>
        <name>Zn(2+)</name>
        <dbReference type="ChEBI" id="CHEBI:29105"/>
        <label>3</label>
    </ligand>
</feature>
<dbReference type="InterPro" id="IPR018246">
    <property type="entry name" value="AP_endonuc_F2_Zn_BS"/>
</dbReference>
<evidence type="ECO:0000259" key="8">
    <source>
        <dbReference type="Pfam" id="PF01261"/>
    </source>
</evidence>
<dbReference type="AlphaFoldDB" id="A0A7C3LS32"/>
<dbReference type="Gene3D" id="3.20.20.150">
    <property type="entry name" value="Divalent-metal-dependent TIM barrel enzymes"/>
    <property type="match status" value="1"/>
</dbReference>
<dbReference type="GO" id="GO:0003677">
    <property type="term" value="F:DNA binding"/>
    <property type="evidence" value="ECO:0007669"/>
    <property type="project" value="InterPro"/>
</dbReference>
<evidence type="ECO:0000256" key="7">
    <source>
        <dbReference type="HAMAP-Rule" id="MF_00152"/>
    </source>
</evidence>
<dbReference type="InterPro" id="IPR001719">
    <property type="entry name" value="AP_endonuc_2"/>
</dbReference>